<protein>
    <recommendedName>
        <fullName evidence="5">Receptor ligand binding region domain-containing protein</fullName>
    </recommendedName>
</protein>
<accession>A0ABD0NP43</accession>
<keyword evidence="7" id="KW-1185">Reference proteome</keyword>
<dbReference type="Pfam" id="PF01094">
    <property type="entry name" value="ANF_receptor"/>
    <property type="match status" value="1"/>
</dbReference>
<feature type="domain" description="Receptor ligand binding region" evidence="5">
    <location>
        <begin position="5"/>
        <end position="56"/>
    </location>
</feature>
<feature type="non-terminal residue" evidence="6">
    <location>
        <position position="59"/>
    </location>
</feature>
<keyword evidence="3" id="KW-1133">Transmembrane helix</keyword>
<keyword evidence="2" id="KW-0812">Transmembrane</keyword>
<organism evidence="6 7">
    <name type="scientific">Cirrhinus mrigala</name>
    <name type="common">Mrigala</name>
    <dbReference type="NCBI Taxonomy" id="683832"/>
    <lineage>
        <taxon>Eukaryota</taxon>
        <taxon>Metazoa</taxon>
        <taxon>Chordata</taxon>
        <taxon>Craniata</taxon>
        <taxon>Vertebrata</taxon>
        <taxon>Euteleostomi</taxon>
        <taxon>Actinopterygii</taxon>
        <taxon>Neopterygii</taxon>
        <taxon>Teleostei</taxon>
        <taxon>Ostariophysi</taxon>
        <taxon>Cypriniformes</taxon>
        <taxon>Cyprinidae</taxon>
        <taxon>Labeoninae</taxon>
        <taxon>Labeonini</taxon>
        <taxon>Cirrhinus</taxon>
    </lineage>
</organism>
<evidence type="ECO:0000256" key="4">
    <source>
        <dbReference type="ARBA" id="ARBA00023136"/>
    </source>
</evidence>
<name>A0ABD0NP43_CIRMR</name>
<dbReference type="Proteomes" id="UP001529510">
    <property type="component" value="Unassembled WGS sequence"/>
</dbReference>
<comment type="subcellular location">
    <subcellularLocation>
        <location evidence="1">Membrane</location>
    </subcellularLocation>
</comment>
<dbReference type="Gene3D" id="3.40.50.2300">
    <property type="match status" value="1"/>
</dbReference>
<dbReference type="InterPro" id="IPR028082">
    <property type="entry name" value="Peripla_BP_I"/>
</dbReference>
<dbReference type="EMBL" id="JAMKFB020000021">
    <property type="protein sequence ID" value="KAL0163122.1"/>
    <property type="molecule type" value="Genomic_DNA"/>
</dbReference>
<evidence type="ECO:0000259" key="5">
    <source>
        <dbReference type="Pfam" id="PF01094"/>
    </source>
</evidence>
<gene>
    <name evidence="6" type="ORF">M9458_042518</name>
</gene>
<reference evidence="6 7" key="1">
    <citation type="submission" date="2024-05" db="EMBL/GenBank/DDBJ databases">
        <title>Genome sequencing and assembly of Indian major carp, Cirrhinus mrigala (Hamilton, 1822).</title>
        <authorList>
            <person name="Mohindra V."/>
            <person name="Chowdhury L.M."/>
            <person name="Lal K."/>
            <person name="Jena J.K."/>
        </authorList>
    </citation>
    <scope>NUCLEOTIDE SEQUENCE [LARGE SCALE GENOMIC DNA]</scope>
    <source>
        <strain evidence="6">CM1030</strain>
        <tissue evidence="6">Blood</tissue>
    </source>
</reference>
<dbReference type="GO" id="GO:0016020">
    <property type="term" value="C:membrane"/>
    <property type="evidence" value="ECO:0007669"/>
    <property type="project" value="UniProtKB-SubCell"/>
</dbReference>
<dbReference type="SUPFAM" id="SSF53822">
    <property type="entry name" value="Periplasmic binding protein-like I"/>
    <property type="match status" value="1"/>
</dbReference>
<proteinExistence type="predicted"/>
<evidence type="ECO:0000313" key="7">
    <source>
        <dbReference type="Proteomes" id="UP001529510"/>
    </source>
</evidence>
<keyword evidence="4" id="KW-0472">Membrane</keyword>
<evidence type="ECO:0000256" key="3">
    <source>
        <dbReference type="ARBA" id="ARBA00022989"/>
    </source>
</evidence>
<evidence type="ECO:0000256" key="2">
    <source>
        <dbReference type="ARBA" id="ARBA00022692"/>
    </source>
</evidence>
<dbReference type="AlphaFoldDB" id="A0ABD0NP43"/>
<comment type="caution">
    <text evidence="6">The sequence shown here is derived from an EMBL/GenBank/DDBJ whole genome shotgun (WGS) entry which is preliminary data.</text>
</comment>
<dbReference type="InterPro" id="IPR001828">
    <property type="entry name" value="ANF_lig-bd_rcpt"/>
</dbReference>
<feature type="non-terminal residue" evidence="6">
    <location>
        <position position="1"/>
    </location>
</feature>
<evidence type="ECO:0000313" key="6">
    <source>
        <dbReference type="EMBL" id="KAL0163122.1"/>
    </source>
</evidence>
<evidence type="ECO:0000256" key="1">
    <source>
        <dbReference type="ARBA" id="ARBA00004370"/>
    </source>
</evidence>
<sequence>SIHLSFLRTVPPYSHQAHVWFDMMREFRWNHIILIVSDDHEGRAAQKRLETLLEERETK</sequence>